<protein>
    <recommendedName>
        <fullName evidence="1">Glycosyltransferase 2-like domain-containing protein</fullName>
    </recommendedName>
</protein>
<dbReference type="PANTHER" id="PTHR22916:SF3">
    <property type="entry name" value="UDP-GLCNAC:BETAGAL BETA-1,3-N-ACETYLGLUCOSAMINYLTRANSFERASE-LIKE PROTEIN 1"/>
    <property type="match status" value="1"/>
</dbReference>
<sequence>MATYSTPNETFEVSIIMPVHNGSPWLAECLLSVLNQTYQGPMQLSVYDDASTDGSRELIEAWRQKLGERNINLIISGPLYDSGKPKGVGYAKNRAIAQSCGKYLCFLDADDVMHPDRVSSQVLAAMANPNAIVGCKFHREPADSTQRYTQWANALSSEQLCCQVYTSHGPTVIMPTWFCHRDVVERAGGFDESGKGTPEDLLFFHRHLELDGTIIRVDQDLLMYRYHPLAETFSISEETIWELRVKFLEKRVLCHWEEFSIWNAGKQGRKLYRSLSPRNRKKVTMFCDVDESKIQKGCYIYEESKEIPKPKIPIVHFSTVRPPIVICVKLGLSGNFEDNLSSLGLKEGMDYVHFN</sequence>
<name>A0A433T210_ELYCH</name>
<dbReference type="SUPFAM" id="SSF53448">
    <property type="entry name" value="Nucleotide-diphospho-sugar transferases"/>
    <property type="match status" value="1"/>
</dbReference>
<gene>
    <name evidence="2" type="ORF">EGW08_016671</name>
</gene>
<dbReference type="InterPro" id="IPR029044">
    <property type="entry name" value="Nucleotide-diphossugar_trans"/>
</dbReference>
<feature type="domain" description="Glycosyltransferase 2-like" evidence="1">
    <location>
        <begin position="14"/>
        <end position="185"/>
    </location>
</feature>
<dbReference type="Pfam" id="PF00535">
    <property type="entry name" value="Glycos_transf_2"/>
    <property type="match status" value="1"/>
</dbReference>
<dbReference type="Proteomes" id="UP000271974">
    <property type="component" value="Unassembled WGS sequence"/>
</dbReference>
<dbReference type="Gene3D" id="3.90.550.10">
    <property type="entry name" value="Spore Coat Polysaccharide Biosynthesis Protein SpsA, Chain A"/>
    <property type="match status" value="1"/>
</dbReference>
<accession>A0A433T210</accession>
<evidence type="ECO:0000313" key="3">
    <source>
        <dbReference type="Proteomes" id="UP000271974"/>
    </source>
</evidence>
<organism evidence="2 3">
    <name type="scientific">Elysia chlorotica</name>
    <name type="common">Eastern emerald elysia</name>
    <name type="synonym">Sea slug</name>
    <dbReference type="NCBI Taxonomy" id="188477"/>
    <lineage>
        <taxon>Eukaryota</taxon>
        <taxon>Metazoa</taxon>
        <taxon>Spiralia</taxon>
        <taxon>Lophotrochozoa</taxon>
        <taxon>Mollusca</taxon>
        <taxon>Gastropoda</taxon>
        <taxon>Heterobranchia</taxon>
        <taxon>Euthyneura</taxon>
        <taxon>Panpulmonata</taxon>
        <taxon>Sacoglossa</taxon>
        <taxon>Placobranchoidea</taxon>
        <taxon>Plakobranchidae</taxon>
        <taxon>Elysia</taxon>
    </lineage>
</organism>
<dbReference type="GO" id="GO:0016758">
    <property type="term" value="F:hexosyltransferase activity"/>
    <property type="evidence" value="ECO:0007669"/>
    <property type="project" value="UniProtKB-ARBA"/>
</dbReference>
<reference evidence="2 3" key="1">
    <citation type="submission" date="2019-01" db="EMBL/GenBank/DDBJ databases">
        <title>A draft genome assembly of the solar-powered sea slug Elysia chlorotica.</title>
        <authorList>
            <person name="Cai H."/>
            <person name="Li Q."/>
            <person name="Fang X."/>
            <person name="Li J."/>
            <person name="Curtis N.E."/>
            <person name="Altenburger A."/>
            <person name="Shibata T."/>
            <person name="Feng M."/>
            <person name="Maeda T."/>
            <person name="Schwartz J.A."/>
            <person name="Shigenobu S."/>
            <person name="Lundholm N."/>
            <person name="Nishiyama T."/>
            <person name="Yang H."/>
            <person name="Hasebe M."/>
            <person name="Li S."/>
            <person name="Pierce S.K."/>
            <person name="Wang J."/>
        </authorList>
    </citation>
    <scope>NUCLEOTIDE SEQUENCE [LARGE SCALE GENOMIC DNA]</scope>
    <source>
        <strain evidence="2">EC2010</strain>
        <tissue evidence="2">Whole organism of an adult</tissue>
    </source>
</reference>
<evidence type="ECO:0000259" key="1">
    <source>
        <dbReference type="Pfam" id="PF00535"/>
    </source>
</evidence>
<dbReference type="InterPro" id="IPR001173">
    <property type="entry name" value="Glyco_trans_2-like"/>
</dbReference>
<evidence type="ECO:0000313" key="2">
    <source>
        <dbReference type="EMBL" id="RUS75577.1"/>
    </source>
</evidence>
<proteinExistence type="predicted"/>
<comment type="caution">
    <text evidence="2">The sequence shown here is derived from an EMBL/GenBank/DDBJ whole genome shotgun (WGS) entry which is preliminary data.</text>
</comment>
<dbReference type="PANTHER" id="PTHR22916">
    <property type="entry name" value="GLYCOSYLTRANSFERASE"/>
    <property type="match status" value="1"/>
</dbReference>
<keyword evidence="3" id="KW-1185">Reference proteome</keyword>
<dbReference type="STRING" id="188477.A0A433T210"/>
<dbReference type="AlphaFoldDB" id="A0A433T210"/>
<dbReference type="EMBL" id="RQTK01000729">
    <property type="protein sequence ID" value="RUS75577.1"/>
    <property type="molecule type" value="Genomic_DNA"/>
</dbReference>
<dbReference type="OrthoDB" id="206708at2759"/>